<dbReference type="GO" id="GO:0006351">
    <property type="term" value="P:DNA-templated transcription"/>
    <property type="evidence" value="ECO:0007669"/>
    <property type="project" value="UniProtKB-UniRule"/>
</dbReference>
<evidence type="ECO:0000313" key="13">
    <source>
        <dbReference type="Proteomes" id="UP000294980"/>
    </source>
</evidence>
<dbReference type="EMBL" id="SLWX01000018">
    <property type="protein sequence ID" value="TCO72629.1"/>
    <property type="molecule type" value="Genomic_DNA"/>
</dbReference>
<dbReference type="GO" id="GO:0003677">
    <property type="term" value="F:DNA binding"/>
    <property type="evidence" value="ECO:0007669"/>
    <property type="project" value="UniProtKB-UniRule"/>
</dbReference>
<dbReference type="GO" id="GO:0003899">
    <property type="term" value="F:DNA-directed RNA polymerase activity"/>
    <property type="evidence" value="ECO:0007669"/>
    <property type="project" value="UniProtKB-UniRule"/>
</dbReference>
<dbReference type="NCBIfam" id="TIGR00690">
    <property type="entry name" value="rpoZ"/>
    <property type="match status" value="1"/>
</dbReference>
<comment type="subunit">
    <text evidence="11">The RNAP catalytic core consists of 2 alpha, 1 beta, 1 beta' and 1 omega subunit. When a sigma factor is associated with the core the holoenzyme is formed, which can initiate transcription.</text>
</comment>
<keyword evidence="13" id="KW-1185">Reference proteome</keyword>
<evidence type="ECO:0000256" key="8">
    <source>
        <dbReference type="ARBA" id="ARBA00029924"/>
    </source>
</evidence>
<evidence type="ECO:0000256" key="3">
    <source>
        <dbReference type="ARBA" id="ARBA00013725"/>
    </source>
</evidence>
<dbReference type="EC" id="2.7.7.6" evidence="2 11"/>
<keyword evidence="6 11" id="KW-0548">Nucleotidyltransferase</keyword>
<sequence length="88" mass="9905">MARVTVEDCLDNVDNRFELVMVASKRARQLATGGKDPMVQEESDKPTVIALREIAEGFITRELLTREEEMDAEDELAEVMAHDEAPDL</sequence>
<keyword evidence="7 11" id="KW-0804">Transcription</keyword>
<organism evidence="12 13">
    <name type="scientific">Chromatocurvus halotolerans</name>
    <dbReference type="NCBI Taxonomy" id="1132028"/>
    <lineage>
        <taxon>Bacteria</taxon>
        <taxon>Pseudomonadati</taxon>
        <taxon>Pseudomonadota</taxon>
        <taxon>Gammaproteobacteria</taxon>
        <taxon>Cellvibrionales</taxon>
        <taxon>Halieaceae</taxon>
        <taxon>Chromatocurvus</taxon>
    </lineage>
</organism>
<comment type="similarity">
    <text evidence="1 11">Belongs to the RNA polymerase subunit omega family.</text>
</comment>
<dbReference type="HAMAP" id="MF_00366">
    <property type="entry name" value="RNApol_bact_RpoZ"/>
    <property type="match status" value="1"/>
</dbReference>
<keyword evidence="5 11" id="KW-0808">Transferase</keyword>
<dbReference type="InterPro" id="IPR036161">
    <property type="entry name" value="RPB6/omega-like_sf"/>
</dbReference>
<dbReference type="Pfam" id="PF01192">
    <property type="entry name" value="RNA_pol_Rpb6"/>
    <property type="match status" value="1"/>
</dbReference>
<evidence type="ECO:0000313" key="12">
    <source>
        <dbReference type="EMBL" id="TCO72629.1"/>
    </source>
</evidence>
<dbReference type="InterPro" id="IPR003716">
    <property type="entry name" value="DNA-dir_RNA_pol_omega"/>
</dbReference>
<evidence type="ECO:0000256" key="11">
    <source>
        <dbReference type="HAMAP-Rule" id="MF_00366"/>
    </source>
</evidence>
<comment type="catalytic activity">
    <reaction evidence="10 11">
        <text>RNA(n) + a ribonucleoside 5'-triphosphate = RNA(n+1) + diphosphate</text>
        <dbReference type="Rhea" id="RHEA:21248"/>
        <dbReference type="Rhea" id="RHEA-COMP:14527"/>
        <dbReference type="Rhea" id="RHEA-COMP:17342"/>
        <dbReference type="ChEBI" id="CHEBI:33019"/>
        <dbReference type="ChEBI" id="CHEBI:61557"/>
        <dbReference type="ChEBI" id="CHEBI:140395"/>
        <dbReference type="EC" id="2.7.7.6"/>
    </reaction>
</comment>
<evidence type="ECO:0000256" key="10">
    <source>
        <dbReference type="ARBA" id="ARBA00048552"/>
    </source>
</evidence>
<evidence type="ECO:0000256" key="4">
    <source>
        <dbReference type="ARBA" id="ARBA00022478"/>
    </source>
</evidence>
<evidence type="ECO:0000256" key="7">
    <source>
        <dbReference type="ARBA" id="ARBA00023163"/>
    </source>
</evidence>
<proteinExistence type="inferred from homology"/>
<name>A0A4R2KP68_9GAMM</name>
<dbReference type="Gene3D" id="3.90.940.10">
    <property type="match status" value="1"/>
</dbReference>
<evidence type="ECO:0000256" key="2">
    <source>
        <dbReference type="ARBA" id="ARBA00012418"/>
    </source>
</evidence>
<evidence type="ECO:0000256" key="5">
    <source>
        <dbReference type="ARBA" id="ARBA00022679"/>
    </source>
</evidence>
<reference evidence="12 13" key="1">
    <citation type="submission" date="2019-03" db="EMBL/GenBank/DDBJ databases">
        <title>Genomic Encyclopedia of Type Strains, Phase IV (KMG-IV): sequencing the most valuable type-strain genomes for metagenomic binning, comparative biology and taxonomic classification.</title>
        <authorList>
            <person name="Goeker M."/>
        </authorList>
    </citation>
    <scope>NUCLEOTIDE SEQUENCE [LARGE SCALE GENOMIC DNA]</scope>
    <source>
        <strain evidence="12 13">DSM 23344</strain>
    </source>
</reference>
<dbReference type="InterPro" id="IPR006110">
    <property type="entry name" value="Pol_omega/Rpo6/RPB6"/>
</dbReference>
<dbReference type="Proteomes" id="UP000294980">
    <property type="component" value="Unassembled WGS sequence"/>
</dbReference>
<dbReference type="OrthoDB" id="9796300at2"/>
<dbReference type="SMART" id="SM01409">
    <property type="entry name" value="RNA_pol_Rpb6"/>
    <property type="match status" value="1"/>
</dbReference>
<dbReference type="GO" id="GO:0000428">
    <property type="term" value="C:DNA-directed RNA polymerase complex"/>
    <property type="evidence" value="ECO:0007669"/>
    <property type="project" value="UniProtKB-KW"/>
</dbReference>
<evidence type="ECO:0000256" key="1">
    <source>
        <dbReference type="ARBA" id="ARBA00006711"/>
    </source>
</evidence>
<gene>
    <name evidence="11" type="primary">rpoZ</name>
    <name evidence="12" type="ORF">EV688_11856</name>
</gene>
<evidence type="ECO:0000256" key="9">
    <source>
        <dbReference type="ARBA" id="ARBA00030998"/>
    </source>
</evidence>
<dbReference type="RefSeq" id="WP_117319255.1">
    <property type="nucleotide sequence ID" value="NZ_QQSW01000022.1"/>
</dbReference>
<dbReference type="AlphaFoldDB" id="A0A4R2KP68"/>
<comment type="function">
    <text evidence="11">Promotes RNA polymerase assembly. Latches the N- and C-terminal regions of the beta' subunit thereby facilitating its interaction with the beta and alpha subunits.</text>
</comment>
<keyword evidence="4 11" id="KW-0240">DNA-directed RNA polymerase</keyword>
<comment type="caution">
    <text evidence="12">The sequence shown here is derived from an EMBL/GenBank/DDBJ whole genome shotgun (WGS) entry which is preliminary data.</text>
</comment>
<evidence type="ECO:0000256" key="6">
    <source>
        <dbReference type="ARBA" id="ARBA00022695"/>
    </source>
</evidence>
<dbReference type="PANTHER" id="PTHR34476">
    <property type="entry name" value="DNA-DIRECTED RNA POLYMERASE SUBUNIT OMEGA"/>
    <property type="match status" value="1"/>
</dbReference>
<dbReference type="PANTHER" id="PTHR34476:SF1">
    <property type="entry name" value="DNA-DIRECTED RNA POLYMERASE SUBUNIT OMEGA"/>
    <property type="match status" value="1"/>
</dbReference>
<accession>A0A4R2KP68</accession>
<protein>
    <recommendedName>
        <fullName evidence="3 11">DNA-directed RNA polymerase subunit omega</fullName>
        <shortName evidence="11">RNAP omega subunit</shortName>
        <ecNumber evidence="2 11">2.7.7.6</ecNumber>
    </recommendedName>
    <alternativeName>
        <fullName evidence="9 11">RNA polymerase omega subunit</fullName>
    </alternativeName>
    <alternativeName>
        <fullName evidence="8 11">Transcriptase subunit omega</fullName>
    </alternativeName>
</protein>
<dbReference type="SUPFAM" id="SSF63562">
    <property type="entry name" value="RPB6/omega subunit-like"/>
    <property type="match status" value="1"/>
</dbReference>